<evidence type="ECO:0000313" key="6">
    <source>
        <dbReference type="EMBL" id="SVA95279.1"/>
    </source>
</evidence>
<sequence>GHLEIVPPSLQFNESGQSKRLQAIVHWKDGSVEDVTELTRFRSNDESIATVNERGVVTATNSGDTHIIAFYDNGIQPIPVYQPVSDKMGDAYPGVVATSDVDKLIIAKLRMLGIVPSAKCTDEEFLRRVSLDLTGSLPLPSEIRSFVSSNSPIKRSKKIDQLLKRPGYAAWWTTKLCDYTGNNPQSLNDPVFRNDMARQWYEWIYHRVKNNAAYDQIAEGLIMATSRQKGESFQHFASGMSQHYKKENPVPFHTRESMPFYWARKNVRKPEEKALSFAHAFLGVRIQCAQCHKHPFDQWTQQDFKKFQAFFEPIQYKANTPRGEKASGMNYQSLMNEIEQAVGYDKKKKNNKKQLRDEIRERANAGKPVPWQELHIVNTKARSKGNKKKKNYSRRVITPSVLGGEDAHLTEYDDPRLPLMNWLRSEENPYFAPAFVNRVWHNYFGRGIVDPVDDMNLANPPSNKPLLDYLTKGFVQNGYDMQWLHRIILNSDTYQRSWQPNDTNKHDNRNFSRMTIRRLPAEVVADAITQATASKSRVAAMTSTAKARTIGPDTLSRKSRNISSLNYALSVFGKPDRMANCDCERSNDPTLLQAIFTRNDPAISTLLDGKDRKNKGWIQEIDEWYSGKTKSTRQAAKSRQQKVLADQRKKLMSKTPKKPANTQNASAMQRYRVSAKRHRQALQKLNQEIRKLKDGQTKQPANTQRPITAQELDRLINETFLRTLSRFPTETELAKARADVDGSIIDKVSGLKDLLWALLNTKEFLVNH</sequence>
<dbReference type="InterPro" id="IPR022655">
    <property type="entry name" value="DUF1553"/>
</dbReference>
<dbReference type="InterPro" id="IPR011444">
    <property type="entry name" value="DUF1549"/>
</dbReference>
<dbReference type="Pfam" id="PF02368">
    <property type="entry name" value="Big_2"/>
    <property type="match status" value="1"/>
</dbReference>
<feature type="coiled-coil region" evidence="1">
    <location>
        <begin position="668"/>
        <end position="695"/>
    </location>
</feature>
<dbReference type="InterPro" id="IPR008964">
    <property type="entry name" value="Invasin/intimin_cell_adhesion"/>
</dbReference>
<dbReference type="PANTHER" id="PTHR35889:SF3">
    <property type="entry name" value="F-BOX DOMAIN-CONTAINING PROTEIN"/>
    <property type="match status" value="1"/>
</dbReference>
<evidence type="ECO:0000256" key="1">
    <source>
        <dbReference type="SAM" id="Coils"/>
    </source>
</evidence>
<proteinExistence type="predicted"/>
<keyword evidence="1" id="KW-0175">Coiled coil</keyword>
<feature type="domain" description="DUF1553" evidence="5">
    <location>
        <begin position="416"/>
        <end position="613"/>
    </location>
</feature>
<reference evidence="6" key="1">
    <citation type="submission" date="2018-05" db="EMBL/GenBank/DDBJ databases">
        <authorList>
            <person name="Lanie J.A."/>
            <person name="Ng W.-L."/>
            <person name="Kazmierczak K.M."/>
            <person name="Andrzejewski T.M."/>
            <person name="Davidsen T.M."/>
            <person name="Wayne K.J."/>
            <person name="Tettelin H."/>
            <person name="Glass J.I."/>
            <person name="Rusch D."/>
            <person name="Podicherti R."/>
            <person name="Tsui H.-C.T."/>
            <person name="Winkler M.E."/>
        </authorList>
    </citation>
    <scope>NUCLEOTIDE SEQUENCE</scope>
</reference>
<evidence type="ECO:0008006" key="7">
    <source>
        <dbReference type="Google" id="ProtNLM"/>
    </source>
</evidence>
<evidence type="ECO:0000259" key="5">
    <source>
        <dbReference type="Pfam" id="PF07587"/>
    </source>
</evidence>
<protein>
    <recommendedName>
        <fullName evidence="7">BIG2 domain-containing protein</fullName>
    </recommendedName>
</protein>
<name>A0A382A1J5_9ZZZZ</name>
<organism evidence="6">
    <name type="scientific">marine metagenome</name>
    <dbReference type="NCBI Taxonomy" id="408172"/>
    <lineage>
        <taxon>unclassified sequences</taxon>
        <taxon>metagenomes</taxon>
        <taxon>ecological metagenomes</taxon>
    </lineage>
</organism>
<dbReference type="EMBL" id="UINC01023499">
    <property type="protein sequence ID" value="SVA95279.1"/>
    <property type="molecule type" value="Genomic_DNA"/>
</dbReference>
<dbReference type="Gene3D" id="2.60.40.1080">
    <property type="match status" value="1"/>
</dbReference>
<feature type="non-terminal residue" evidence="6">
    <location>
        <position position="1"/>
    </location>
</feature>
<dbReference type="SUPFAM" id="SSF49373">
    <property type="entry name" value="Invasin/intimin cell-adhesion fragments"/>
    <property type="match status" value="1"/>
</dbReference>
<dbReference type="Pfam" id="PF07587">
    <property type="entry name" value="PSD1"/>
    <property type="match status" value="1"/>
</dbReference>
<feature type="compositionally biased region" description="Polar residues" evidence="2">
    <location>
        <begin position="629"/>
        <end position="638"/>
    </location>
</feature>
<evidence type="ECO:0000259" key="4">
    <source>
        <dbReference type="Pfam" id="PF07583"/>
    </source>
</evidence>
<feature type="region of interest" description="Disordered" evidence="2">
    <location>
        <begin position="629"/>
        <end position="666"/>
    </location>
</feature>
<evidence type="ECO:0000256" key="2">
    <source>
        <dbReference type="SAM" id="MobiDB-lite"/>
    </source>
</evidence>
<dbReference type="PANTHER" id="PTHR35889">
    <property type="entry name" value="CYCLOINULO-OLIGOSACCHARIDE FRUCTANOTRANSFERASE-RELATED"/>
    <property type="match status" value="1"/>
</dbReference>
<accession>A0A382A1J5</accession>
<gene>
    <name evidence="6" type="ORF">METZ01_LOCUS148133</name>
</gene>
<feature type="domain" description="DUF1549" evidence="4">
    <location>
        <begin position="101"/>
        <end position="315"/>
    </location>
</feature>
<feature type="domain" description="BIG2" evidence="3">
    <location>
        <begin position="14"/>
        <end position="74"/>
    </location>
</feature>
<dbReference type="Pfam" id="PF07583">
    <property type="entry name" value="PSCyt2"/>
    <property type="match status" value="1"/>
</dbReference>
<evidence type="ECO:0000259" key="3">
    <source>
        <dbReference type="Pfam" id="PF02368"/>
    </source>
</evidence>
<dbReference type="AlphaFoldDB" id="A0A382A1J5"/>
<dbReference type="InterPro" id="IPR003343">
    <property type="entry name" value="Big_2"/>
</dbReference>